<feature type="transmembrane region" description="Helical" evidence="7">
    <location>
        <begin position="143"/>
        <end position="161"/>
    </location>
</feature>
<evidence type="ECO:0000256" key="3">
    <source>
        <dbReference type="ARBA" id="ARBA00022475"/>
    </source>
</evidence>
<feature type="transmembrane region" description="Helical" evidence="7">
    <location>
        <begin position="167"/>
        <end position="186"/>
    </location>
</feature>
<feature type="transmembrane region" description="Helical" evidence="7">
    <location>
        <begin position="40"/>
        <end position="56"/>
    </location>
</feature>
<evidence type="ECO:0000256" key="5">
    <source>
        <dbReference type="ARBA" id="ARBA00022989"/>
    </source>
</evidence>
<evidence type="ECO:0000256" key="1">
    <source>
        <dbReference type="ARBA" id="ARBA00004651"/>
    </source>
</evidence>
<dbReference type="AlphaFoldDB" id="A0A2H0KNN8"/>
<dbReference type="PANTHER" id="PTHR40074">
    <property type="entry name" value="O-ACETYLTRANSFERASE WECH"/>
    <property type="match status" value="1"/>
</dbReference>
<dbReference type="Pfam" id="PF01757">
    <property type="entry name" value="Acyl_transf_3"/>
    <property type="match status" value="1"/>
</dbReference>
<protein>
    <recommendedName>
        <fullName evidence="8">Acyltransferase 3 domain-containing protein</fullName>
    </recommendedName>
</protein>
<reference evidence="9 10" key="1">
    <citation type="submission" date="2017-09" db="EMBL/GenBank/DDBJ databases">
        <title>Depth-based differentiation of microbial function through sediment-hosted aquifers and enrichment of novel symbionts in the deep terrestrial subsurface.</title>
        <authorList>
            <person name="Probst A.J."/>
            <person name="Ladd B."/>
            <person name="Jarett J.K."/>
            <person name="Geller-Mcgrath D.E."/>
            <person name="Sieber C.M."/>
            <person name="Emerson J.B."/>
            <person name="Anantharaman K."/>
            <person name="Thomas B.C."/>
            <person name="Malmstrom R."/>
            <person name="Stieglmeier M."/>
            <person name="Klingl A."/>
            <person name="Woyke T."/>
            <person name="Ryan C.M."/>
            <person name="Banfield J.F."/>
        </authorList>
    </citation>
    <scope>NUCLEOTIDE SEQUENCE [LARGE SCALE GENOMIC DNA]</scope>
    <source>
        <strain evidence="9">CG11_big_fil_rev_8_21_14_0_20_35_14</strain>
    </source>
</reference>
<accession>A0A2H0KNN8</accession>
<feature type="transmembrane region" description="Helical" evidence="7">
    <location>
        <begin position="77"/>
        <end position="96"/>
    </location>
</feature>
<evidence type="ECO:0000313" key="10">
    <source>
        <dbReference type="Proteomes" id="UP000229570"/>
    </source>
</evidence>
<proteinExistence type="inferred from homology"/>
<organism evidence="9 10">
    <name type="scientific">Candidatus Roizmanbacteria bacterium CG11_big_fil_rev_8_21_14_0_20_35_14</name>
    <dbReference type="NCBI Taxonomy" id="1974855"/>
    <lineage>
        <taxon>Bacteria</taxon>
        <taxon>Candidatus Roizmaniibacteriota</taxon>
    </lineage>
</organism>
<name>A0A2H0KNN8_9BACT</name>
<evidence type="ECO:0000313" key="9">
    <source>
        <dbReference type="EMBL" id="PIQ72846.1"/>
    </source>
</evidence>
<dbReference type="GO" id="GO:0016413">
    <property type="term" value="F:O-acetyltransferase activity"/>
    <property type="evidence" value="ECO:0007669"/>
    <property type="project" value="TreeGrafter"/>
</dbReference>
<feature type="domain" description="Acyltransferase 3" evidence="8">
    <location>
        <begin position="6"/>
        <end position="306"/>
    </location>
</feature>
<comment type="caution">
    <text evidence="9">The sequence shown here is derived from an EMBL/GenBank/DDBJ whole genome shotgun (WGS) entry which is preliminary data.</text>
</comment>
<dbReference type="GO" id="GO:0005886">
    <property type="term" value="C:plasma membrane"/>
    <property type="evidence" value="ECO:0007669"/>
    <property type="project" value="UniProtKB-SubCell"/>
</dbReference>
<evidence type="ECO:0000256" key="7">
    <source>
        <dbReference type="SAM" id="Phobius"/>
    </source>
</evidence>
<dbReference type="GO" id="GO:0009246">
    <property type="term" value="P:enterobacterial common antigen biosynthetic process"/>
    <property type="evidence" value="ECO:0007669"/>
    <property type="project" value="TreeGrafter"/>
</dbReference>
<dbReference type="Proteomes" id="UP000229570">
    <property type="component" value="Unassembled WGS sequence"/>
</dbReference>
<dbReference type="PANTHER" id="PTHR40074:SF2">
    <property type="entry name" value="O-ACETYLTRANSFERASE WECH"/>
    <property type="match status" value="1"/>
</dbReference>
<feature type="transmembrane region" description="Helical" evidence="7">
    <location>
        <begin position="116"/>
        <end position="136"/>
    </location>
</feature>
<keyword evidence="3" id="KW-1003">Cell membrane</keyword>
<comment type="similarity">
    <text evidence="2">Belongs to the acyltransferase 3 family.</text>
</comment>
<evidence type="ECO:0000259" key="8">
    <source>
        <dbReference type="Pfam" id="PF01757"/>
    </source>
</evidence>
<sequence length="315" mass="38015">MKRDKTIDTLRGLAMLAMIVIHASSYYLKDKIAFLIWDNLQWVVPVFLFCSLYLFYERTKQFVGFDWLAYFKKRLTRLLIPYYYFLLVYFPLLFFFERKKFNFNYFLANVFLYKGVDLNWLVLLFIYLMILMPIVLLIKKNKILFYGLFILSFLSSIYFIFKPLNYRAVMWLPWTFYIYFTTFFLKNKTKTKILLLTGLLSLIIFAVLRIVENNVGHNLTQYGNKYPPTLYHLSFGIFWIIVLYWLSQKNIFSFMKLDKFLHFLSVNSYTLFFIHLGVILMIGWLHFLPSVWPLFFLEIMGVSLIIQVGLNKLFK</sequence>
<gene>
    <name evidence="9" type="ORF">COV86_00900</name>
</gene>
<feature type="transmembrane region" description="Helical" evidence="7">
    <location>
        <begin position="12"/>
        <end position="28"/>
    </location>
</feature>
<keyword evidence="4 7" id="KW-0812">Transmembrane</keyword>
<evidence type="ECO:0000256" key="2">
    <source>
        <dbReference type="ARBA" id="ARBA00007400"/>
    </source>
</evidence>
<feature type="transmembrane region" description="Helical" evidence="7">
    <location>
        <begin position="193"/>
        <end position="211"/>
    </location>
</feature>
<keyword evidence="5 7" id="KW-1133">Transmembrane helix</keyword>
<feature type="transmembrane region" description="Helical" evidence="7">
    <location>
        <begin position="231"/>
        <end position="248"/>
    </location>
</feature>
<keyword evidence="6 7" id="KW-0472">Membrane</keyword>
<feature type="transmembrane region" description="Helical" evidence="7">
    <location>
        <begin position="291"/>
        <end position="310"/>
    </location>
</feature>
<dbReference type="InterPro" id="IPR002656">
    <property type="entry name" value="Acyl_transf_3_dom"/>
</dbReference>
<evidence type="ECO:0000256" key="4">
    <source>
        <dbReference type="ARBA" id="ARBA00022692"/>
    </source>
</evidence>
<evidence type="ECO:0000256" key="6">
    <source>
        <dbReference type="ARBA" id="ARBA00023136"/>
    </source>
</evidence>
<dbReference type="EMBL" id="PCVL01000010">
    <property type="protein sequence ID" value="PIQ72846.1"/>
    <property type="molecule type" value="Genomic_DNA"/>
</dbReference>
<feature type="transmembrane region" description="Helical" evidence="7">
    <location>
        <begin position="260"/>
        <end position="285"/>
    </location>
</feature>
<comment type="subcellular location">
    <subcellularLocation>
        <location evidence="1">Cell membrane</location>
        <topology evidence="1">Multi-pass membrane protein</topology>
    </subcellularLocation>
</comment>